<dbReference type="PANTHER" id="PTHR24006:SF899">
    <property type="entry name" value="UBIQUITIN CARBOXYL-TERMINAL HYDROLASE"/>
    <property type="match status" value="1"/>
</dbReference>
<evidence type="ECO:0000313" key="4">
    <source>
        <dbReference type="Ensembl" id="ENSORLP00015024255.1"/>
    </source>
</evidence>
<dbReference type="Ensembl" id="ENSORLT00015008415.1">
    <property type="protein sequence ID" value="ENSORLP00015024255.1"/>
    <property type="gene ID" value="ENSORLG00015004700.1"/>
</dbReference>
<dbReference type="InterPro" id="IPR038765">
    <property type="entry name" value="Papain-like_cys_pep_sf"/>
</dbReference>
<dbReference type="SUPFAM" id="SSF54001">
    <property type="entry name" value="Cysteine proteinases"/>
    <property type="match status" value="1"/>
</dbReference>
<dbReference type="InterPro" id="IPR001394">
    <property type="entry name" value="Peptidase_C19_UCH"/>
</dbReference>
<evidence type="ECO:0000259" key="3">
    <source>
        <dbReference type="PROSITE" id="PS50235"/>
    </source>
</evidence>
<dbReference type="Proteomes" id="UP000265200">
    <property type="component" value="Chromosome 18"/>
</dbReference>
<evidence type="ECO:0000256" key="1">
    <source>
        <dbReference type="RuleBase" id="RU366025"/>
    </source>
</evidence>
<evidence type="ECO:0000313" key="5">
    <source>
        <dbReference type="Proteomes" id="UP000265200"/>
    </source>
</evidence>
<feature type="region of interest" description="Disordered" evidence="2">
    <location>
        <begin position="362"/>
        <end position="397"/>
    </location>
</feature>
<organism evidence="4 5">
    <name type="scientific">Oryzias latipes</name>
    <name type="common">Japanese rice fish</name>
    <name type="synonym">Japanese killifish</name>
    <dbReference type="NCBI Taxonomy" id="8090"/>
    <lineage>
        <taxon>Eukaryota</taxon>
        <taxon>Metazoa</taxon>
        <taxon>Chordata</taxon>
        <taxon>Craniata</taxon>
        <taxon>Vertebrata</taxon>
        <taxon>Euteleostomi</taxon>
        <taxon>Actinopterygii</taxon>
        <taxon>Neopterygii</taxon>
        <taxon>Teleostei</taxon>
        <taxon>Neoteleostei</taxon>
        <taxon>Acanthomorphata</taxon>
        <taxon>Ovalentaria</taxon>
        <taxon>Atherinomorphae</taxon>
        <taxon>Beloniformes</taxon>
        <taxon>Adrianichthyidae</taxon>
        <taxon>Oryziinae</taxon>
        <taxon>Oryzias</taxon>
    </lineage>
</organism>
<keyword evidence="1" id="KW-0833">Ubl conjugation pathway</keyword>
<dbReference type="PANTHER" id="PTHR24006">
    <property type="entry name" value="UBIQUITIN CARBOXYL-TERMINAL HYDROLASE"/>
    <property type="match status" value="1"/>
</dbReference>
<reference evidence="4" key="4">
    <citation type="submission" date="2025-09" db="UniProtKB">
        <authorList>
            <consortium name="Ensembl"/>
        </authorList>
    </citation>
    <scope>IDENTIFICATION</scope>
    <source>
        <strain evidence="4">HSOK</strain>
    </source>
</reference>
<feature type="domain" description="USP" evidence="3">
    <location>
        <begin position="16"/>
        <end position="290"/>
    </location>
</feature>
<reference key="1">
    <citation type="journal article" date="2007" name="Nature">
        <title>The medaka draft genome and insights into vertebrate genome evolution.</title>
        <authorList>
            <person name="Kasahara M."/>
            <person name="Naruse K."/>
            <person name="Sasaki S."/>
            <person name="Nakatani Y."/>
            <person name="Qu W."/>
            <person name="Ahsan B."/>
            <person name="Yamada T."/>
            <person name="Nagayasu Y."/>
            <person name="Doi K."/>
            <person name="Kasai Y."/>
            <person name="Jindo T."/>
            <person name="Kobayashi D."/>
            <person name="Shimada A."/>
            <person name="Toyoda A."/>
            <person name="Kuroki Y."/>
            <person name="Fujiyama A."/>
            <person name="Sasaki T."/>
            <person name="Shimizu A."/>
            <person name="Asakawa S."/>
            <person name="Shimizu N."/>
            <person name="Hashimoto S."/>
            <person name="Yang J."/>
            <person name="Lee Y."/>
            <person name="Matsushima K."/>
            <person name="Sugano S."/>
            <person name="Sakaizumi M."/>
            <person name="Narita T."/>
            <person name="Ohishi K."/>
            <person name="Haga S."/>
            <person name="Ohta F."/>
            <person name="Nomoto H."/>
            <person name="Nogata K."/>
            <person name="Morishita T."/>
            <person name="Endo T."/>
            <person name="Shin-I T."/>
            <person name="Takeda H."/>
            <person name="Morishita S."/>
            <person name="Kohara Y."/>
        </authorList>
    </citation>
    <scope>NUCLEOTIDE SEQUENCE [LARGE SCALE GENOMIC DNA]</scope>
    <source>
        <strain>Hd-rR</strain>
    </source>
</reference>
<comment type="catalytic activity">
    <reaction evidence="1">
        <text>Thiol-dependent hydrolysis of ester, thioester, amide, peptide and isopeptide bonds formed by the C-terminal Gly of ubiquitin (a 76-residue protein attached to proteins as an intracellular targeting signal).</text>
        <dbReference type="EC" id="3.4.19.12"/>
    </reaction>
</comment>
<dbReference type="AlphaFoldDB" id="A0A3P9IVZ2"/>
<feature type="compositionally biased region" description="Low complexity" evidence="2">
    <location>
        <begin position="364"/>
        <end position="376"/>
    </location>
</feature>
<comment type="similarity">
    <text evidence="1">Belongs to the peptidase C19 family.</text>
</comment>
<protein>
    <recommendedName>
        <fullName evidence="1">Ubiquitin carboxyl-terminal hydrolase</fullName>
        <ecNumber evidence="1">3.4.19.12</ecNumber>
    </recommendedName>
</protein>
<reference evidence="4" key="3">
    <citation type="submission" date="2025-08" db="UniProtKB">
        <authorList>
            <consortium name="Ensembl"/>
        </authorList>
    </citation>
    <scope>IDENTIFICATION</scope>
    <source>
        <strain evidence="4">HSOK</strain>
    </source>
</reference>
<sequence length="682" mass="75652">MSAGPASSSDPKIRYHGLKNHGATCYLNSVLQVLFMTEDFREAVNSQSNAEFIDHHLKDLFDHLVKGNSDALDLIKALDIDTVNKQQDAAEYCQKILRLTSPQVAKIFHGELTNRRICSSCKTETDTDEPFWILPLSLVDSCSELYSVDDGISEFFKASFFTGEDQMYCEHCDTKVDACTKYVVKHHPEVLILLLKRFDFSYKYMTYMKINNAVDVPTFLEMPENQAYELYAVVDHFGDLRGGHYCSRIRSQVDSRWYEFNDTWVTQIDNNVDSDIKRSNTAFLLFYRKKGNLIFNSFVFKKVTFLYLFILNLFIKIIADTKTEQGTSLHKDDGPISIDNHALVAEGLIVVSATRVVLPGQRPGGASTVTTGSTAGLSQTMSPASSSMGTTASDAASGPALLEPDQVALFPGDAALAVVPRASAVPATRGKRRRMLHKPVAQYFGKLSRSSDTTLSSSPSSGNPTSKQDNHFGLLPACRVSGAPVSSHEPAIAEAAAACHPAAVRGRPTRRPGPALQPVLIVGDTIVQHVRVFRCRTLSLSGAVVNYISNSSRRLTVKHPSAKTFIVHAGSNNLKLQKSETLKMDFINLIHKIQLLNINCIISGPLPAPRYGDIMFSRVLQLHIWLKTYCHSMSIPYIDNFTTFYNRPYLFKADGLHPNNSGSRLLSMNIDLTLRSFKTISN</sequence>
<dbReference type="Gene3D" id="3.40.50.12690">
    <property type="match status" value="1"/>
</dbReference>
<dbReference type="SUPFAM" id="SSF52266">
    <property type="entry name" value="SGNH hydrolase"/>
    <property type="match status" value="1"/>
</dbReference>
<dbReference type="Pfam" id="PF00443">
    <property type="entry name" value="UCH"/>
    <property type="match status" value="1"/>
</dbReference>
<name>A0A3P9IVZ2_ORYLA</name>
<keyword evidence="1" id="KW-0645">Protease</keyword>
<feature type="compositionally biased region" description="Low complexity" evidence="2">
    <location>
        <begin position="448"/>
        <end position="466"/>
    </location>
</feature>
<proteinExistence type="inferred from homology"/>
<evidence type="ECO:0000256" key="2">
    <source>
        <dbReference type="SAM" id="MobiDB-lite"/>
    </source>
</evidence>
<dbReference type="InterPro" id="IPR018200">
    <property type="entry name" value="USP_CS"/>
</dbReference>
<dbReference type="PROSITE" id="PS00973">
    <property type="entry name" value="USP_2"/>
    <property type="match status" value="1"/>
</dbReference>
<dbReference type="Gene3D" id="3.90.70.10">
    <property type="entry name" value="Cysteine proteinases"/>
    <property type="match status" value="1"/>
</dbReference>
<keyword evidence="1" id="KW-0788">Thiol protease</keyword>
<dbReference type="GO" id="GO:0016579">
    <property type="term" value="P:protein deubiquitination"/>
    <property type="evidence" value="ECO:0007669"/>
    <property type="project" value="InterPro"/>
</dbReference>
<dbReference type="InterPro" id="IPR050164">
    <property type="entry name" value="Peptidase_C19"/>
</dbReference>
<dbReference type="GO" id="GO:0004843">
    <property type="term" value="F:cysteine-type deubiquitinase activity"/>
    <property type="evidence" value="ECO:0007669"/>
    <property type="project" value="UniProtKB-UniRule"/>
</dbReference>
<reference evidence="4 5" key="2">
    <citation type="submission" date="2017-04" db="EMBL/GenBank/DDBJ databases">
        <title>CpG methylation of centromeres and impact of large insertions on vertebrate speciation.</title>
        <authorList>
            <person name="Ichikawa K."/>
            <person name="Yoshimura J."/>
            <person name="Morishita S."/>
        </authorList>
    </citation>
    <scope>NUCLEOTIDE SEQUENCE</scope>
    <source>
        <strain evidence="4 5">HSOK</strain>
    </source>
</reference>
<feature type="region of interest" description="Disordered" evidence="2">
    <location>
        <begin position="447"/>
        <end position="471"/>
    </location>
</feature>
<dbReference type="Gene3D" id="3.40.50.12700">
    <property type="match status" value="1"/>
</dbReference>
<dbReference type="GO" id="GO:0006508">
    <property type="term" value="P:proteolysis"/>
    <property type="evidence" value="ECO:0007669"/>
    <property type="project" value="UniProtKB-KW"/>
</dbReference>
<dbReference type="EC" id="3.4.19.12" evidence="1"/>
<dbReference type="InterPro" id="IPR028889">
    <property type="entry name" value="USP"/>
</dbReference>
<keyword evidence="1" id="KW-0378">Hydrolase</keyword>
<dbReference type="PROSITE" id="PS50235">
    <property type="entry name" value="USP_3"/>
    <property type="match status" value="1"/>
</dbReference>
<dbReference type="PROSITE" id="PS00972">
    <property type="entry name" value="USP_1"/>
    <property type="match status" value="1"/>
</dbReference>
<feature type="compositionally biased region" description="Polar residues" evidence="2">
    <location>
        <begin position="377"/>
        <end position="394"/>
    </location>
</feature>
<accession>A0A3P9IVZ2</accession>